<evidence type="ECO:0000256" key="4">
    <source>
        <dbReference type="ARBA" id="ARBA00023136"/>
    </source>
</evidence>
<evidence type="ECO:0000259" key="7">
    <source>
        <dbReference type="PROSITE" id="PS50076"/>
    </source>
</evidence>
<comment type="caution">
    <text evidence="8">The sequence shown here is derived from an EMBL/GenBank/DDBJ whole genome shotgun (WGS) entry which is preliminary data.</text>
</comment>
<keyword evidence="9" id="KW-1185">Reference proteome</keyword>
<proteinExistence type="predicted"/>
<dbReference type="Proteomes" id="UP001605036">
    <property type="component" value="Unassembled WGS sequence"/>
</dbReference>
<dbReference type="Pfam" id="PF00226">
    <property type="entry name" value="DnaJ"/>
    <property type="match status" value="1"/>
</dbReference>
<dbReference type="SMART" id="SM00271">
    <property type="entry name" value="DnaJ"/>
    <property type="match status" value="1"/>
</dbReference>
<keyword evidence="4" id="KW-0472">Membrane</keyword>
<dbReference type="EMBL" id="JBHFFA010000001">
    <property type="protein sequence ID" value="KAL2649918.1"/>
    <property type="molecule type" value="Genomic_DNA"/>
</dbReference>
<dbReference type="InterPro" id="IPR001623">
    <property type="entry name" value="DnaJ_domain"/>
</dbReference>
<evidence type="ECO:0000256" key="1">
    <source>
        <dbReference type="ARBA" id="ARBA00004167"/>
    </source>
</evidence>
<dbReference type="GO" id="GO:0016020">
    <property type="term" value="C:membrane"/>
    <property type="evidence" value="ECO:0007669"/>
    <property type="project" value="UniProtKB-SubCell"/>
</dbReference>
<keyword evidence="3" id="KW-1133">Transmembrane helix</keyword>
<dbReference type="FunFam" id="1.10.287.110:FF:000087">
    <property type="entry name" value="DnaJ homolog subfamily C member 4"/>
    <property type="match status" value="1"/>
</dbReference>
<keyword evidence="2" id="KW-0812">Transmembrane</keyword>
<comment type="subcellular location">
    <subcellularLocation>
        <location evidence="1">Membrane</location>
        <topology evidence="1">Single-pass membrane protein</topology>
    </subcellularLocation>
</comment>
<evidence type="ECO:0000256" key="5">
    <source>
        <dbReference type="ARBA" id="ARBA00023186"/>
    </source>
</evidence>
<feature type="region of interest" description="Disordered" evidence="6">
    <location>
        <begin position="127"/>
        <end position="182"/>
    </location>
</feature>
<dbReference type="CDD" id="cd06257">
    <property type="entry name" value="DnaJ"/>
    <property type="match status" value="1"/>
</dbReference>
<dbReference type="Gene3D" id="1.10.287.110">
    <property type="entry name" value="DnaJ domain"/>
    <property type="match status" value="1"/>
</dbReference>
<reference evidence="8 9" key="1">
    <citation type="submission" date="2024-09" db="EMBL/GenBank/DDBJ databases">
        <title>Chromosome-scale assembly of Riccia fluitans.</title>
        <authorList>
            <person name="Paukszto L."/>
            <person name="Sawicki J."/>
            <person name="Karawczyk K."/>
            <person name="Piernik-Szablinska J."/>
            <person name="Szczecinska M."/>
            <person name="Mazdziarz M."/>
        </authorList>
    </citation>
    <scope>NUCLEOTIDE SEQUENCE [LARGE SCALE GENOMIC DNA]</scope>
    <source>
        <strain evidence="8">Rf_01</strain>
        <tissue evidence="8">Aerial parts of the thallus</tissue>
    </source>
</reference>
<gene>
    <name evidence="8" type="ORF">R1flu_018046</name>
</gene>
<feature type="domain" description="J" evidence="7">
    <location>
        <begin position="201"/>
        <end position="267"/>
    </location>
</feature>
<sequence length="333" mass="36926">MSLRSFERAHLAHAQMGAVNLFGSIEWKPAIRQERIHSNREIISRCSSERSWRLGDHHTILGMGFMMNVKGGEGLIDLTRRNGSWSASSAGSSGVAWGAQIGDRSKQAVPKGLIARSLQSYRTSVRCAAGTPPFPDGQDDRFSGRDTRIHWGSSDEGWLGTSSSSFSSESPSDPEGNDGVSTRQQNQNAAFMGLLFQAADSHYRYLGLTPDADVEEIKTAYRKLSKTYHPDTTSLPLEIAAQKFVRLKEAYTVLSNEEERRFYDWQLAQEVSKRQGGRFIWPYEGSIVTEKNGSVTSEVWDPDNNSKEPVDRLGGANMELSDQAQAALCHTKC</sequence>
<dbReference type="InterPro" id="IPR036869">
    <property type="entry name" value="J_dom_sf"/>
</dbReference>
<evidence type="ECO:0000256" key="2">
    <source>
        <dbReference type="ARBA" id="ARBA00022692"/>
    </source>
</evidence>
<feature type="compositionally biased region" description="Basic and acidic residues" evidence="6">
    <location>
        <begin position="138"/>
        <end position="149"/>
    </location>
</feature>
<evidence type="ECO:0000313" key="9">
    <source>
        <dbReference type="Proteomes" id="UP001605036"/>
    </source>
</evidence>
<organism evidence="8 9">
    <name type="scientific">Riccia fluitans</name>
    <dbReference type="NCBI Taxonomy" id="41844"/>
    <lineage>
        <taxon>Eukaryota</taxon>
        <taxon>Viridiplantae</taxon>
        <taxon>Streptophyta</taxon>
        <taxon>Embryophyta</taxon>
        <taxon>Marchantiophyta</taxon>
        <taxon>Marchantiopsida</taxon>
        <taxon>Marchantiidae</taxon>
        <taxon>Marchantiales</taxon>
        <taxon>Ricciaceae</taxon>
        <taxon>Riccia</taxon>
    </lineage>
</organism>
<evidence type="ECO:0000313" key="8">
    <source>
        <dbReference type="EMBL" id="KAL2649918.1"/>
    </source>
</evidence>
<dbReference type="PANTHER" id="PTHR45283:SF1">
    <property type="entry name" value="NAD(P)H-QUINONE OXIDOREDUCTASE SUBUNIT T, CHLOROPLASTIC"/>
    <property type="match status" value="1"/>
</dbReference>
<feature type="compositionally biased region" description="Low complexity" evidence="6">
    <location>
        <begin position="162"/>
        <end position="171"/>
    </location>
</feature>
<keyword evidence="5" id="KW-0143">Chaperone</keyword>
<dbReference type="InterPro" id="IPR044618">
    <property type="entry name" value="NdhT-like"/>
</dbReference>
<dbReference type="SUPFAM" id="SSF46565">
    <property type="entry name" value="Chaperone J-domain"/>
    <property type="match status" value="1"/>
</dbReference>
<dbReference type="PROSITE" id="PS50076">
    <property type="entry name" value="DNAJ_2"/>
    <property type="match status" value="1"/>
</dbReference>
<evidence type="ECO:0000256" key="3">
    <source>
        <dbReference type="ARBA" id="ARBA00022989"/>
    </source>
</evidence>
<protein>
    <recommendedName>
        <fullName evidence="7">J domain-containing protein</fullName>
    </recommendedName>
</protein>
<dbReference type="PRINTS" id="PR00625">
    <property type="entry name" value="JDOMAIN"/>
</dbReference>
<name>A0ABD1ZER1_9MARC</name>
<dbReference type="AlphaFoldDB" id="A0ABD1ZER1"/>
<accession>A0ABD1ZER1</accession>
<dbReference type="PANTHER" id="PTHR45283">
    <property type="entry name" value="NAD(P)H-QUINONE OXIDOREDUCTASE SUBUNIT T, CHLOROPLASTIC"/>
    <property type="match status" value="1"/>
</dbReference>
<evidence type="ECO:0000256" key="6">
    <source>
        <dbReference type="SAM" id="MobiDB-lite"/>
    </source>
</evidence>